<proteinExistence type="predicted"/>
<evidence type="ECO:0000313" key="8">
    <source>
        <dbReference type="EMBL" id="QSE98704.1"/>
    </source>
</evidence>
<reference evidence="8" key="1">
    <citation type="submission" date="2021-02" db="EMBL/GenBank/DDBJ databases">
        <title>Fulvivirga sp. S481 isolated from sea water.</title>
        <authorList>
            <person name="Bae S.S."/>
            <person name="Baek K."/>
        </authorList>
    </citation>
    <scope>NUCLEOTIDE SEQUENCE</scope>
    <source>
        <strain evidence="8">S481</strain>
    </source>
</reference>
<dbReference type="InterPro" id="IPR039420">
    <property type="entry name" value="WalR-like"/>
</dbReference>
<dbReference type="Pfam" id="PF00072">
    <property type="entry name" value="Response_reg"/>
    <property type="match status" value="1"/>
</dbReference>
<keyword evidence="4" id="KW-0804">Transcription</keyword>
<feature type="domain" description="Response regulatory" evidence="7">
    <location>
        <begin position="3"/>
        <end position="121"/>
    </location>
</feature>
<sequence>MVKVLIADDHQMMLEGWRTVLANEANFKVVGEARKGEDIIEFLKRNNVDLLVTDIDMGSRRDDGLAAIRSIKKTHPSLPILVVSMHDEIGFIDEAMEVGADGYLLKSNSTEEMITAMRELANGKTYYSQEVMRKVAGKMRRLNESEQIRLTKQEKRVLPLLCQGLTSKEIGEVIGISYNTVNTYRKQLHLKFEVSKISELINKSRELGYIK</sequence>
<dbReference type="PANTHER" id="PTHR43214:SF41">
    <property type="entry name" value="NITRATE_NITRITE RESPONSE REGULATOR PROTEIN NARP"/>
    <property type="match status" value="1"/>
</dbReference>
<dbReference type="SMART" id="SM00448">
    <property type="entry name" value="REC"/>
    <property type="match status" value="1"/>
</dbReference>
<dbReference type="SUPFAM" id="SSF46894">
    <property type="entry name" value="C-terminal effector domain of the bipartite response regulators"/>
    <property type="match status" value="1"/>
</dbReference>
<feature type="modified residue" description="4-aspartylphosphate" evidence="5">
    <location>
        <position position="54"/>
    </location>
</feature>
<dbReference type="AlphaFoldDB" id="A0A974WIU5"/>
<dbReference type="InterPro" id="IPR000792">
    <property type="entry name" value="Tscrpt_reg_LuxR_C"/>
</dbReference>
<dbReference type="PANTHER" id="PTHR43214">
    <property type="entry name" value="TWO-COMPONENT RESPONSE REGULATOR"/>
    <property type="match status" value="1"/>
</dbReference>
<dbReference type="CDD" id="cd06170">
    <property type="entry name" value="LuxR_C_like"/>
    <property type="match status" value="1"/>
</dbReference>
<dbReference type="CDD" id="cd17535">
    <property type="entry name" value="REC_NarL-like"/>
    <property type="match status" value="1"/>
</dbReference>
<keyword evidence="2" id="KW-0805">Transcription regulation</keyword>
<organism evidence="8 9">
    <name type="scientific">Fulvivirga lutea</name>
    <dbReference type="NCBI Taxonomy" id="2810512"/>
    <lineage>
        <taxon>Bacteria</taxon>
        <taxon>Pseudomonadati</taxon>
        <taxon>Bacteroidota</taxon>
        <taxon>Cytophagia</taxon>
        <taxon>Cytophagales</taxon>
        <taxon>Fulvivirgaceae</taxon>
        <taxon>Fulvivirga</taxon>
    </lineage>
</organism>
<evidence type="ECO:0000256" key="1">
    <source>
        <dbReference type="ARBA" id="ARBA00022553"/>
    </source>
</evidence>
<evidence type="ECO:0000313" key="9">
    <source>
        <dbReference type="Proteomes" id="UP000662783"/>
    </source>
</evidence>
<name>A0A974WIU5_9BACT</name>
<dbReference type="PRINTS" id="PR00038">
    <property type="entry name" value="HTHLUXR"/>
</dbReference>
<keyword evidence="1 5" id="KW-0597">Phosphoprotein</keyword>
<accession>A0A974WIU5</accession>
<gene>
    <name evidence="8" type="ORF">JR347_06385</name>
</gene>
<dbReference type="InterPro" id="IPR001789">
    <property type="entry name" value="Sig_transdc_resp-reg_receiver"/>
</dbReference>
<dbReference type="InterPro" id="IPR058245">
    <property type="entry name" value="NreC/VraR/RcsB-like_REC"/>
</dbReference>
<evidence type="ECO:0000259" key="6">
    <source>
        <dbReference type="PROSITE" id="PS50043"/>
    </source>
</evidence>
<dbReference type="PROSITE" id="PS50110">
    <property type="entry name" value="RESPONSE_REGULATORY"/>
    <property type="match status" value="1"/>
</dbReference>
<keyword evidence="9" id="KW-1185">Reference proteome</keyword>
<dbReference type="SUPFAM" id="SSF52172">
    <property type="entry name" value="CheY-like"/>
    <property type="match status" value="1"/>
</dbReference>
<dbReference type="InterPro" id="IPR016032">
    <property type="entry name" value="Sig_transdc_resp-reg_C-effctor"/>
</dbReference>
<protein>
    <submittedName>
        <fullName evidence="8">Response regulator transcription factor</fullName>
    </submittedName>
</protein>
<feature type="domain" description="HTH luxR-type" evidence="6">
    <location>
        <begin position="143"/>
        <end position="208"/>
    </location>
</feature>
<dbReference type="Pfam" id="PF00196">
    <property type="entry name" value="GerE"/>
    <property type="match status" value="1"/>
</dbReference>
<evidence type="ECO:0000256" key="3">
    <source>
        <dbReference type="ARBA" id="ARBA00023125"/>
    </source>
</evidence>
<evidence type="ECO:0000256" key="4">
    <source>
        <dbReference type="ARBA" id="ARBA00023163"/>
    </source>
</evidence>
<dbReference type="GO" id="GO:0003677">
    <property type="term" value="F:DNA binding"/>
    <property type="evidence" value="ECO:0007669"/>
    <property type="project" value="UniProtKB-KW"/>
</dbReference>
<dbReference type="Proteomes" id="UP000662783">
    <property type="component" value="Chromosome"/>
</dbReference>
<evidence type="ECO:0000259" key="7">
    <source>
        <dbReference type="PROSITE" id="PS50110"/>
    </source>
</evidence>
<dbReference type="RefSeq" id="WP_205723218.1">
    <property type="nucleotide sequence ID" value="NZ_CP070608.1"/>
</dbReference>
<dbReference type="SMART" id="SM00421">
    <property type="entry name" value="HTH_LUXR"/>
    <property type="match status" value="1"/>
</dbReference>
<dbReference type="GO" id="GO:0006355">
    <property type="term" value="P:regulation of DNA-templated transcription"/>
    <property type="evidence" value="ECO:0007669"/>
    <property type="project" value="InterPro"/>
</dbReference>
<dbReference type="PROSITE" id="PS50043">
    <property type="entry name" value="HTH_LUXR_2"/>
    <property type="match status" value="1"/>
</dbReference>
<dbReference type="EMBL" id="CP070608">
    <property type="protein sequence ID" value="QSE98704.1"/>
    <property type="molecule type" value="Genomic_DNA"/>
</dbReference>
<dbReference type="KEGG" id="fuv:JR347_06385"/>
<dbReference type="InterPro" id="IPR011006">
    <property type="entry name" value="CheY-like_superfamily"/>
</dbReference>
<keyword evidence="3" id="KW-0238">DNA-binding</keyword>
<evidence type="ECO:0000256" key="5">
    <source>
        <dbReference type="PROSITE-ProRule" id="PRU00169"/>
    </source>
</evidence>
<dbReference type="Gene3D" id="3.40.50.2300">
    <property type="match status" value="1"/>
</dbReference>
<evidence type="ECO:0000256" key="2">
    <source>
        <dbReference type="ARBA" id="ARBA00023015"/>
    </source>
</evidence>
<dbReference type="GO" id="GO:0000160">
    <property type="term" value="P:phosphorelay signal transduction system"/>
    <property type="evidence" value="ECO:0007669"/>
    <property type="project" value="InterPro"/>
</dbReference>